<dbReference type="PANTHER" id="PTHR19424:SF0">
    <property type="entry name" value="HEAT SHOCK FACTOR BINDING PROTEIN 1"/>
    <property type="match status" value="1"/>
</dbReference>
<keyword evidence="2" id="KW-0175">Coiled coil</keyword>
<protein>
    <recommendedName>
        <fullName evidence="6">Heat shock factor binding protein 1</fullName>
    </recommendedName>
</protein>
<name>A0A316VIM0_9BASI</name>
<feature type="compositionally biased region" description="Polar residues" evidence="3">
    <location>
        <begin position="1"/>
        <end position="15"/>
    </location>
</feature>
<organism evidence="4 5">
    <name type="scientific">Meira miltonrushii</name>
    <dbReference type="NCBI Taxonomy" id="1280837"/>
    <lineage>
        <taxon>Eukaryota</taxon>
        <taxon>Fungi</taxon>
        <taxon>Dikarya</taxon>
        <taxon>Basidiomycota</taxon>
        <taxon>Ustilaginomycotina</taxon>
        <taxon>Exobasidiomycetes</taxon>
        <taxon>Exobasidiales</taxon>
        <taxon>Brachybasidiaceae</taxon>
        <taxon>Meira</taxon>
    </lineage>
</organism>
<dbReference type="GO" id="GO:0005634">
    <property type="term" value="C:nucleus"/>
    <property type="evidence" value="ECO:0007669"/>
    <property type="project" value="TreeGrafter"/>
</dbReference>
<dbReference type="InterPro" id="IPR009643">
    <property type="entry name" value="HS1-bd"/>
</dbReference>
<dbReference type="GeneID" id="37022473"/>
<dbReference type="Proteomes" id="UP000245771">
    <property type="component" value="Unassembled WGS sequence"/>
</dbReference>
<evidence type="ECO:0000256" key="3">
    <source>
        <dbReference type="SAM" id="MobiDB-lite"/>
    </source>
</evidence>
<dbReference type="InParanoid" id="A0A316VIM0"/>
<dbReference type="Gene3D" id="1.20.5.430">
    <property type="match status" value="1"/>
</dbReference>
<evidence type="ECO:0000256" key="1">
    <source>
        <dbReference type="ARBA" id="ARBA00006349"/>
    </source>
</evidence>
<dbReference type="AlphaFoldDB" id="A0A316VIM0"/>
<evidence type="ECO:0000313" key="4">
    <source>
        <dbReference type="EMBL" id="PWN37507.1"/>
    </source>
</evidence>
<evidence type="ECO:0000256" key="2">
    <source>
        <dbReference type="SAM" id="Coils"/>
    </source>
</evidence>
<proteinExistence type="inferred from homology"/>
<feature type="coiled-coil region" evidence="2">
    <location>
        <begin position="100"/>
        <end position="127"/>
    </location>
</feature>
<dbReference type="Pfam" id="PF06825">
    <property type="entry name" value="HSBP1"/>
    <property type="match status" value="1"/>
</dbReference>
<evidence type="ECO:0000313" key="5">
    <source>
        <dbReference type="Proteomes" id="UP000245771"/>
    </source>
</evidence>
<comment type="similarity">
    <text evidence="1">Belongs to the HSBP1 family.</text>
</comment>
<accession>A0A316VIM0</accession>
<dbReference type="RefSeq" id="XP_025357809.1">
    <property type="nucleotide sequence ID" value="XM_025500692.1"/>
</dbReference>
<sequence length="137" mass="14956">MTTLPPLQTASTTKHSGNDARFGEGDSNRNNEAEKQIFSSDMNTNANSSTDHAATLSNNHTSTKDANIGFNDSSISSPHELTDWVDNVLDQLESRFSVMSGQVESRMKEMSERIDALESSIEELITGASTSLRDQSQ</sequence>
<dbReference type="EMBL" id="KZ819602">
    <property type="protein sequence ID" value="PWN37507.1"/>
    <property type="molecule type" value="Genomic_DNA"/>
</dbReference>
<keyword evidence="5" id="KW-1185">Reference proteome</keyword>
<evidence type="ECO:0008006" key="6">
    <source>
        <dbReference type="Google" id="ProtNLM"/>
    </source>
</evidence>
<feature type="compositionally biased region" description="Basic and acidic residues" evidence="3">
    <location>
        <begin position="16"/>
        <end position="35"/>
    </location>
</feature>
<dbReference type="GO" id="GO:0005829">
    <property type="term" value="C:cytosol"/>
    <property type="evidence" value="ECO:0007669"/>
    <property type="project" value="TreeGrafter"/>
</dbReference>
<dbReference type="OrthoDB" id="4159489at2759"/>
<reference evidence="4 5" key="1">
    <citation type="journal article" date="2018" name="Mol. Biol. Evol.">
        <title>Broad Genomic Sampling Reveals a Smut Pathogenic Ancestry of the Fungal Clade Ustilaginomycotina.</title>
        <authorList>
            <person name="Kijpornyongpan T."/>
            <person name="Mondo S.J."/>
            <person name="Barry K."/>
            <person name="Sandor L."/>
            <person name="Lee J."/>
            <person name="Lipzen A."/>
            <person name="Pangilinan J."/>
            <person name="LaButti K."/>
            <person name="Hainaut M."/>
            <person name="Henrissat B."/>
            <person name="Grigoriev I.V."/>
            <person name="Spatafora J.W."/>
            <person name="Aime M.C."/>
        </authorList>
    </citation>
    <scope>NUCLEOTIDE SEQUENCE [LARGE SCALE GENOMIC DNA]</scope>
    <source>
        <strain evidence="4 5">MCA 3882</strain>
    </source>
</reference>
<feature type="region of interest" description="Disordered" evidence="3">
    <location>
        <begin position="1"/>
        <end position="66"/>
    </location>
</feature>
<gene>
    <name evidence="4" type="ORF">FA14DRAFT_176799</name>
</gene>
<dbReference type="PANTHER" id="PTHR19424">
    <property type="entry name" value="HEAT SHOCK FACTOR BINDING PROTEIN 1"/>
    <property type="match status" value="1"/>
</dbReference>
<dbReference type="GO" id="GO:0003714">
    <property type="term" value="F:transcription corepressor activity"/>
    <property type="evidence" value="ECO:0007669"/>
    <property type="project" value="InterPro"/>
</dbReference>
<dbReference type="GO" id="GO:0070370">
    <property type="term" value="P:cellular heat acclimation"/>
    <property type="evidence" value="ECO:0007669"/>
    <property type="project" value="TreeGrafter"/>
</dbReference>
<feature type="compositionally biased region" description="Polar residues" evidence="3">
    <location>
        <begin position="37"/>
        <end position="66"/>
    </location>
</feature>
<dbReference type="STRING" id="1280837.A0A316VIM0"/>